<keyword evidence="2 4" id="KW-0863">Zinc-finger</keyword>
<comment type="caution">
    <text evidence="6">The sequence shown here is derived from an EMBL/GenBank/DDBJ whole genome shotgun (WGS) entry which is preliminary data.</text>
</comment>
<evidence type="ECO:0000313" key="7">
    <source>
        <dbReference type="Proteomes" id="UP001215280"/>
    </source>
</evidence>
<keyword evidence="7" id="KW-1185">Reference proteome</keyword>
<evidence type="ECO:0000256" key="2">
    <source>
        <dbReference type="ARBA" id="ARBA00022771"/>
    </source>
</evidence>
<evidence type="ECO:0000256" key="1">
    <source>
        <dbReference type="ARBA" id="ARBA00022723"/>
    </source>
</evidence>
<protein>
    <recommendedName>
        <fullName evidence="5">MYND-type domain-containing protein</fullName>
    </recommendedName>
</protein>
<evidence type="ECO:0000259" key="5">
    <source>
        <dbReference type="PROSITE" id="PS50865"/>
    </source>
</evidence>
<dbReference type="InterPro" id="IPR002893">
    <property type="entry name" value="Znf_MYND"/>
</dbReference>
<proteinExistence type="predicted"/>
<dbReference type="SUPFAM" id="SSF144232">
    <property type="entry name" value="HIT/MYND zinc finger-like"/>
    <property type="match status" value="1"/>
</dbReference>
<dbReference type="AlphaFoldDB" id="A0AAD7JSY2"/>
<reference evidence="6" key="1">
    <citation type="submission" date="2023-03" db="EMBL/GenBank/DDBJ databases">
        <title>Massive genome expansion in bonnet fungi (Mycena s.s.) driven by repeated elements and novel gene families across ecological guilds.</title>
        <authorList>
            <consortium name="Lawrence Berkeley National Laboratory"/>
            <person name="Harder C.B."/>
            <person name="Miyauchi S."/>
            <person name="Viragh M."/>
            <person name="Kuo A."/>
            <person name="Thoen E."/>
            <person name="Andreopoulos B."/>
            <person name="Lu D."/>
            <person name="Skrede I."/>
            <person name="Drula E."/>
            <person name="Henrissat B."/>
            <person name="Morin E."/>
            <person name="Kohler A."/>
            <person name="Barry K."/>
            <person name="LaButti K."/>
            <person name="Morin E."/>
            <person name="Salamov A."/>
            <person name="Lipzen A."/>
            <person name="Mereny Z."/>
            <person name="Hegedus B."/>
            <person name="Baldrian P."/>
            <person name="Stursova M."/>
            <person name="Weitz H."/>
            <person name="Taylor A."/>
            <person name="Grigoriev I.V."/>
            <person name="Nagy L.G."/>
            <person name="Martin F."/>
            <person name="Kauserud H."/>
        </authorList>
    </citation>
    <scope>NUCLEOTIDE SEQUENCE</scope>
    <source>
        <strain evidence="6">CBHHK188m</strain>
    </source>
</reference>
<dbReference type="Pfam" id="PF01753">
    <property type="entry name" value="zf-MYND"/>
    <property type="match status" value="1"/>
</dbReference>
<dbReference type="PROSITE" id="PS01360">
    <property type="entry name" value="ZF_MYND_1"/>
    <property type="match status" value="1"/>
</dbReference>
<evidence type="ECO:0000256" key="3">
    <source>
        <dbReference type="ARBA" id="ARBA00022833"/>
    </source>
</evidence>
<keyword evidence="1" id="KW-0479">Metal-binding</keyword>
<dbReference type="PROSITE" id="PS50865">
    <property type="entry name" value="ZF_MYND_2"/>
    <property type="match status" value="1"/>
</dbReference>
<gene>
    <name evidence="6" type="ORF">DFH07DRAFT_805079</name>
</gene>
<evidence type="ECO:0000256" key="4">
    <source>
        <dbReference type="PROSITE-ProRule" id="PRU00134"/>
    </source>
</evidence>
<dbReference type="Proteomes" id="UP001215280">
    <property type="component" value="Unassembled WGS sequence"/>
</dbReference>
<sequence>MPAISVCSGTKDQCYHCGRPGNLRACSNCQVARYCTRDCQRADWNLNHKQVCVDYKADLATYPSPTMEDEVQDFMKWNDAWKGALDAWGTFAADLANQSPDFLLTHSFFLSLERRPNATRAAMKSYRVVSGRMRPDSEILDEFQSIPDAQYRAQIINGFRNLPPHADCVRFTVVLNSHYLYSHGGNLVGLTFPNGQARAFTDPSSTESRVLSTGLATVWSRQFPEYVQRGKTSAHIEVLRDLTQAANSISNVD</sequence>
<dbReference type="Gene3D" id="6.10.140.2220">
    <property type="match status" value="1"/>
</dbReference>
<organism evidence="6 7">
    <name type="scientific">Mycena maculata</name>
    <dbReference type="NCBI Taxonomy" id="230809"/>
    <lineage>
        <taxon>Eukaryota</taxon>
        <taxon>Fungi</taxon>
        <taxon>Dikarya</taxon>
        <taxon>Basidiomycota</taxon>
        <taxon>Agaricomycotina</taxon>
        <taxon>Agaricomycetes</taxon>
        <taxon>Agaricomycetidae</taxon>
        <taxon>Agaricales</taxon>
        <taxon>Marasmiineae</taxon>
        <taxon>Mycenaceae</taxon>
        <taxon>Mycena</taxon>
    </lineage>
</organism>
<name>A0AAD7JSY2_9AGAR</name>
<dbReference type="GO" id="GO:0008270">
    <property type="term" value="F:zinc ion binding"/>
    <property type="evidence" value="ECO:0007669"/>
    <property type="project" value="UniProtKB-KW"/>
</dbReference>
<feature type="domain" description="MYND-type" evidence="5">
    <location>
        <begin position="14"/>
        <end position="52"/>
    </location>
</feature>
<dbReference type="EMBL" id="JARJLG010000022">
    <property type="protein sequence ID" value="KAJ7771147.1"/>
    <property type="molecule type" value="Genomic_DNA"/>
</dbReference>
<keyword evidence="3" id="KW-0862">Zinc</keyword>
<evidence type="ECO:0000313" key="6">
    <source>
        <dbReference type="EMBL" id="KAJ7771147.1"/>
    </source>
</evidence>
<accession>A0AAD7JSY2</accession>